<dbReference type="PANTHER" id="PTHR43243">
    <property type="entry name" value="INNER MEMBRANE TRANSPORTER YGJI-RELATED"/>
    <property type="match status" value="1"/>
</dbReference>
<dbReference type="EMBL" id="CP041692">
    <property type="protein sequence ID" value="QDP97892.1"/>
    <property type="molecule type" value="Genomic_DNA"/>
</dbReference>
<dbReference type="Proteomes" id="UP000319263">
    <property type="component" value="Chromosome"/>
</dbReference>
<feature type="transmembrane region" description="Helical" evidence="6">
    <location>
        <begin position="101"/>
        <end position="118"/>
    </location>
</feature>
<gene>
    <name evidence="7" type="ORF">FOE78_20055</name>
</gene>
<dbReference type="GO" id="GO:0015171">
    <property type="term" value="F:amino acid transmembrane transporter activity"/>
    <property type="evidence" value="ECO:0007669"/>
    <property type="project" value="TreeGrafter"/>
</dbReference>
<evidence type="ECO:0000256" key="1">
    <source>
        <dbReference type="ARBA" id="ARBA00004141"/>
    </source>
</evidence>
<evidence type="ECO:0000256" key="4">
    <source>
        <dbReference type="ARBA" id="ARBA00022989"/>
    </source>
</evidence>
<feature type="transmembrane region" description="Helical" evidence="6">
    <location>
        <begin position="419"/>
        <end position="437"/>
    </location>
</feature>
<proteinExistence type="predicted"/>
<evidence type="ECO:0000256" key="3">
    <source>
        <dbReference type="ARBA" id="ARBA00022692"/>
    </source>
</evidence>
<comment type="subcellular location">
    <subcellularLocation>
        <location evidence="1">Membrane</location>
        <topology evidence="1">Multi-pass membrane protein</topology>
    </subcellularLocation>
</comment>
<feature type="transmembrane region" description="Helical" evidence="6">
    <location>
        <begin position="70"/>
        <end position="89"/>
    </location>
</feature>
<dbReference type="InterPro" id="IPR002293">
    <property type="entry name" value="AA/rel_permease1"/>
</dbReference>
<dbReference type="KEGG" id="mik:FOE78_20055"/>
<dbReference type="PANTHER" id="PTHR43243:SF4">
    <property type="entry name" value="CATIONIC AMINO ACID TRANSPORTER 4"/>
    <property type="match status" value="1"/>
</dbReference>
<dbReference type="Pfam" id="PF13520">
    <property type="entry name" value="AA_permease_2"/>
    <property type="match status" value="1"/>
</dbReference>
<evidence type="ECO:0000256" key="6">
    <source>
        <dbReference type="SAM" id="Phobius"/>
    </source>
</evidence>
<protein>
    <submittedName>
        <fullName evidence="7">Amino acid permease</fullName>
    </submittedName>
</protein>
<keyword evidence="5 6" id="KW-0472">Membrane</keyword>
<feature type="transmembrane region" description="Helical" evidence="6">
    <location>
        <begin position="164"/>
        <end position="182"/>
    </location>
</feature>
<organism evidence="7 8">
    <name type="scientific">Microlunatus elymi</name>
    <dbReference type="NCBI Taxonomy" id="2596828"/>
    <lineage>
        <taxon>Bacteria</taxon>
        <taxon>Bacillati</taxon>
        <taxon>Actinomycetota</taxon>
        <taxon>Actinomycetes</taxon>
        <taxon>Propionibacteriales</taxon>
        <taxon>Propionibacteriaceae</taxon>
        <taxon>Microlunatus</taxon>
    </lineage>
</organism>
<keyword evidence="8" id="KW-1185">Reference proteome</keyword>
<feature type="transmembrane region" description="Helical" evidence="6">
    <location>
        <begin position="364"/>
        <end position="383"/>
    </location>
</feature>
<reference evidence="7 8" key="1">
    <citation type="submission" date="2019-07" db="EMBL/GenBank/DDBJ databases">
        <title>Microlunatus dokdonensis sp. nov. isolated from the rhizospheric soil of the wild plant Elymus tsukushiensis.</title>
        <authorList>
            <person name="Ghim S.-Y."/>
            <person name="Hwang Y.-J."/>
            <person name="Son J.-S."/>
            <person name="Shin J.-H."/>
        </authorList>
    </citation>
    <scope>NUCLEOTIDE SEQUENCE [LARGE SCALE GENOMIC DNA]</scope>
    <source>
        <strain evidence="7 8">KUDC0627</strain>
    </source>
</reference>
<sequence>MTERSSDPGAKIVTRGPLRKKPIGPAHFETGLERSIGLWQLTAIGLGAIIGAGIFALAGTVAKNDAGPAVTISFVIAGIASACAAFSYAEFGGMIPRSGSAYTYGYATLGEAVGWFIGWDLLLEYTAIVAVVAIGVSQYVGYLFTSFGVDLPAWMLGAPGTGPGHRIDLFAVILCIGVAALLNRGIKSGARTEFWLVFIKIAIVLAVIIVGAFYIKPSNLTPYFPYGFGGAVTGAATVFFAVFGYDAMSTAAEESKSAERNLPKAVMLSLAIAMVLYLLAATVLTGIQKYTDLSDSAAFAFAFEAVGQPVFAKVVAVGAIIGIFTVLFSFTLGASRVWFAMSRDGLLPRWFSHTNAKRSPDRPVWIVGIVAAGIGGFVPIGSAAELTNIGILLAFVVVSVSVIVLRYRRPEVPRTFRLPFMPVTPILGIIFSIWLVTKLQPITWLRFVIWFIIGALIYIFYSYRHSRLAHGEVVDEEPPTPRS</sequence>
<name>A0A516Q3D3_9ACTN</name>
<feature type="transmembrane region" description="Helical" evidence="6">
    <location>
        <begin position="194"/>
        <end position="214"/>
    </location>
</feature>
<feature type="transmembrane region" description="Helical" evidence="6">
    <location>
        <begin position="226"/>
        <end position="245"/>
    </location>
</feature>
<dbReference type="AlphaFoldDB" id="A0A516Q3D3"/>
<dbReference type="PIRSF" id="PIRSF006060">
    <property type="entry name" value="AA_transporter"/>
    <property type="match status" value="1"/>
</dbReference>
<dbReference type="Gene3D" id="1.20.1740.10">
    <property type="entry name" value="Amino acid/polyamine transporter I"/>
    <property type="match status" value="1"/>
</dbReference>
<evidence type="ECO:0000313" key="7">
    <source>
        <dbReference type="EMBL" id="QDP97892.1"/>
    </source>
</evidence>
<keyword evidence="3 6" id="KW-0812">Transmembrane</keyword>
<evidence type="ECO:0000256" key="5">
    <source>
        <dbReference type="ARBA" id="ARBA00023136"/>
    </source>
</evidence>
<feature type="transmembrane region" description="Helical" evidence="6">
    <location>
        <begin position="266"/>
        <end position="290"/>
    </location>
</feature>
<feature type="transmembrane region" description="Helical" evidence="6">
    <location>
        <begin position="310"/>
        <end position="333"/>
    </location>
</feature>
<dbReference type="RefSeq" id="WP_143987846.1">
    <property type="nucleotide sequence ID" value="NZ_CP041692.1"/>
</dbReference>
<keyword evidence="2" id="KW-0813">Transport</keyword>
<feature type="transmembrane region" description="Helical" evidence="6">
    <location>
        <begin position="38"/>
        <end position="58"/>
    </location>
</feature>
<keyword evidence="4 6" id="KW-1133">Transmembrane helix</keyword>
<dbReference type="OrthoDB" id="9762947at2"/>
<feature type="transmembrane region" description="Helical" evidence="6">
    <location>
        <begin position="125"/>
        <end position="144"/>
    </location>
</feature>
<evidence type="ECO:0000256" key="2">
    <source>
        <dbReference type="ARBA" id="ARBA00022448"/>
    </source>
</evidence>
<feature type="transmembrane region" description="Helical" evidence="6">
    <location>
        <begin position="443"/>
        <end position="461"/>
    </location>
</feature>
<dbReference type="GO" id="GO:0016020">
    <property type="term" value="C:membrane"/>
    <property type="evidence" value="ECO:0007669"/>
    <property type="project" value="UniProtKB-SubCell"/>
</dbReference>
<evidence type="ECO:0000313" key="8">
    <source>
        <dbReference type="Proteomes" id="UP000319263"/>
    </source>
</evidence>
<accession>A0A516Q3D3</accession>
<feature type="transmembrane region" description="Helical" evidence="6">
    <location>
        <begin position="389"/>
        <end position="407"/>
    </location>
</feature>